<dbReference type="SUPFAM" id="SSF51905">
    <property type="entry name" value="FAD/NAD(P)-binding domain"/>
    <property type="match status" value="1"/>
</dbReference>
<dbReference type="InterPro" id="IPR036188">
    <property type="entry name" value="FAD/NAD-bd_sf"/>
</dbReference>
<dbReference type="EMBL" id="BMDT01000001">
    <property type="protein sequence ID" value="GGI64354.1"/>
    <property type="molecule type" value="Genomic_DNA"/>
</dbReference>
<dbReference type="AlphaFoldDB" id="A0A917N3R3"/>
<name>A0A917N3R3_9ENTE</name>
<evidence type="ECO:0000313" key="6">
    <source>
        <dbReference type="EMBL" id="GGI64354.1"/>
    </source>
</evidence>
<evidence type="ECO:0000259" key="5">
    <source>
        <dbReference type="Pfam" id="PF01266"/>
    </source>
</evidence>
<reference evidence="6" key="2">
    <citation type="submission" date="2020-09" db="EMBL/GenBank/DDBJ databases">
        <authorList>
            <person name="Sun Q."/>
            <person name="Sedlacek I."/>
        </authorList>
    </citation>
    <scope>NUCLEOTIDE SEQUENCE</scope>
    <source>
        <strain evidence="6">CCM 8433</strain>
    </source>
</reference>
<reference evidence="6" key="1">
    <citation type="journal article" date="2014" name="Int. J. Syst. Evol. Microbiol.">
        <title>Complete genome sequence of Corynebacterium casei LMG S-19264T (=DSM 44701T), isolated from a smear-ripened cheese.</title>
        <authorList>
            <consortium name="US DOE Joint Genome Institute (JGI-PGF)"/>
            <person name="Walter F."/>
            <person name="Albersmeier A."/>
            <person name="Kalinowski J."/>
            <person name="Ruckert C."/>
        </authorList>
    </citation>
    <scope>NUCLEOTIDE SEQUENCE</scope>
    <source>
        <strain evidence="6">CCM 8433</strain>
    </source>
</reference>
<dbReference type="PANTHER" id="PTHR13847">
    <property type="entry name" value="SARCOSINE DEHYDROGENASE-RELATED"/>
    <property type="match status" value="1"/>
</dbReference>
<keyword evidence="7" id="KW-1185">Reference proteome</keyword>
<protein>
    <submittedName>
        <fullName evidence="6">Oxidoreductase</fullName>
    </submittedName>
</protein>
<accession>A0A917N3R3</accession>
<proteinExistence type="inferred from homology"/>
<dbReference type="Gene3D" id="3.50.50.60">
    <property type="entry name" value="FAD/NAD(P)-binding domain"/>
    <property type="match status" value="1"/>
</dbReference>
<dbReference type="Gene3D" id="3.30.9.10">
    <property type="entry name" value="D-Amino Acid Oxidase, subunit A, domain 2"/>
    <property type="match status" value="1"/>
</dbReference>
<gene>
    <name evidence="6" type="ORF">GCM10011482_00080</name>
</gene>
<dbReference type="Proteomes" id="UP000622610">
    <property type="component" value="Unassembled WGS sequence"/>
</dbReference>
<keyword evidence="4" id="KW-0560">Oxidoreductase</keyword>
<comment type="cofactor">
    <cofactor evidence="1">
        <name>FAD</name>
        <dbReference type="ChEBI" id="CHEBI:57692"/>
    </cofactor>
</comment>
<comment type="similarity">
    <text evidence="2">Belongs to the DadA oxidoreductase family.</text>
</comment>
<dbReference type="PANTHER" id="PTHR13847:SF286">
    <property type="entry name" value="D-AMINO ACID DEHYDROGENASE"/>
    <property type="match status" value="1"/>
</dbReference>
<evidence type="ECO:0000256" key="2">
    <source>
        <dbReference type="ARBA" id="ARBA00009410"/>
    </source>
</evidence>
<dbReference type="RefSeq" id="WP_188366218.1">
    <property type="nucleotide sequence ID" value="NZ_BMDT01000001.1"/>
</dbReference>
<evidence type="ECO:0000256" key="3">
    <source>
        <dbReference type="ARBA" id="ARBA00022630"/>
    </source>
</evidence>
<dbReference type="GO" id="GO:0016491">
    <property type="term" value="F:oxidoreductase activity"/>
    <property type="evidence" value="ECO:0007669"/>
    <property type="project" value="UniProtKB-KW"/>
</dbReference>
<organism evidence="6 7">
    <name type="scientific">Enterococcus alcedinis</name>
    <dbReference type="NCBI Taxonomy" id="1274384"/>
    <lineage>
        <taxon>Bacteria</taxon>
        <taxon>Bacillati</taxon>
        <taxon>Bacillota</taxon>
        <taxon>Bacilli</taxon>
        <taxon>Lactobacillales</taxon>
        <taxon>Enterococcaceae</taxon>
        <taxon>Enterococcus</taxon>
    </lineage>
</organism>
<keyword evidence="3" id="KW-0285">Flavoprotein</keyword>
<dbReference type="SUPFAM" id="SSF54373">
    <property type="entry name" value="FAD-linked reductases, C-terminal domain"/>
    <property type="match status" value="1"/>
</dbReference>
<feature type="domain" description="FAD dependent oxidoreductase" evidence="5">
    <location>
        <begin position="3"/>
        <end position="345"/>
    </location>
</feature>
<sequence length="368" mass="40844">MKKVAIIGGGIIGMTLANYLDPEQFQVTIYDSGIGQATKASAGIISPWLSKRRNKKWYQLAKDGAAFFPQLVADFQLDSTVYQQTGTLIFRKEEELEALYDFAKQRHIETPEMGDVQLLSEAETTAALPLLKPRKSLKISGGGKLDGQAYLTRLAQTAEEKGVRIIHTNVRIERSGEQFIVIDNQQHTSVDIVIVTAGPALKNLLEPLGYQVDIRPQKGQLLEFETSHQSSHSWPVVMLDGEADFIPFENGKILIGATHENEAKWDLTPTAAAFDQLWNHAQEFLIDPNTFKNSSYTFRVGTRAYTSDFAPFFGEVESKINLFAASGLGSSGLTVGPLIGYLLAQQINGTPQQTEHYQKPMTTYIQKM</sequence>
<dbReference type="Pfam" id="PF01266">
    <property type="entry name" value="DAO"/>
    <property type="match status" value="1"/>
</dbReference>
<evidence type="ECO:0000313" key="7">
    <source>
        <dbReference type="Proteomes" id="UP000622610"/>
    </source>
</evidence>
<evidence type="ECO:0000256" key="1">
    <source>
        <dbReference type="ARBA" id="ARBA00001974"/>
    </source>
</evidence>
<dbReference type="InterPro" id="IPR006076">
    <property type="entry name" value="FAD-dep_OxRdtase"/>
</dbReference>
<evidence type="ECO:0000256" key="4">
    <source>
        <dbReference type="ARBA" id="ARBA00023002"/>
    </source>
</evidence>
<dbReference type="GO" id="GO:0005737">
    <property type="term" value="C:cytoplasm"/>
    <property type="evidence" value="ECO:0007669"/>
    <property type="project" value="TreeGrafter"/>
</dbReference>
<comment type="caution">
    <text evidence="6">The sequence shown here is derived from an EMBL/GenBank/DDBJ whole genome shotgun (WGS) entry which is preliminary data.</text>
</comment>